<dbReference type="AlphaFoldDB" id="A6JWY8"/>
<dbReference type="EMBL" id="CH474005">
    <property type="protein sequence ID" value="EDL96621.1"/>
    <property type="molecule type" value="Genomic_DNA"/>
</dbReference>
<keyword evidence="1" id="KW-1133">Transmembrane helix</keyword>
<dbReference type="Proteomes" id="UP000234681">
    <property type="component" value="Chromosome 3"/>
</dbReference>
<keyword evidence="1" id="KW-0812">Transmembrane</keyword>
<protein>
    <submittedName>
        <fullName evidence="2">RCG32073, isoform CRA_a</fullName>
    </submittedName>
</protein>
<proteinExistence type="predicted"/>
<evidence type="ECO:0000313" key="3">
    <source>
        <dbReference type="Proteomes" id="UP000234681"/>
    </source>
</evidence>
<feature type="transmembrane region" description="Helical" evidence="1">
    <location>
        <begin position="20"/>
        <end position="49"/>
    </location>
</feature>
<keyword evidence="1" id="KW-0472">Membrane</keyword>
<dbReference type="EMBL" id="CH474005">
    <property type="protein sequence ID" value="EDL96620.1"/>
    <property type="molecule type" value="Genomic_DNA"/>
</dbReference>
<sequence length="58" mass="6488">MMLGKFLAYRLCWGSAYGGPLLLLSALVIITISITFVIIVVVIVIIIIFTRHGQVRQR</sequence>
<reference evidence="2 3" key="2">
    <citation type="submission" date="2005-09" db="EMBL/GenBank/DDBJ databases">
        <authorList>
            <person name="Mural R.J."/>
            <person name="Li P.W."/>
            <person name="Adams M.D."/>
            <person name="Amanatides P.G."/>
            <person name="Baden-Tillson H."/>
            <person name="Barnstead M."/>
            <person name="Chin S.H."/>
            <person name="Dew I."/>
            <person name="Evans C.A."/>
            <person name="Ferriera S."/>
            <person name="Flanigan M."/>
            <person name="Fosler C."/>
            <person name="Glodek A."/>
            <person name="Gu Z."/>
            <person name="Holt R.A."/>
            <person name="Jennings D."/>
            <person name="Kraft C.L."/>
            <person name="Lu F."/>
            <person name="Nguyen T."/>
            <person name="Nusskern D.R."/>
            <person name="Pfannkoch C.M."/>
            <person name="Sitter C."/>
            <person name="Sutton G.G."/>
            <person name="Venter J.C."/>
            <person name="Wang Z."/>
            <person name="Woodage T."/>
            <person name="Zheng X.H."/>
            <person name="Zhong F."/>
        </authorList>
    </citation>
    <scope>NUCLEOTIDE SEQUENCE [LARGE SCALE GENOMIC DNA]</scope>
    <source>
        <strain evidence="2">BN</strain>
        <strain evidence="3">BN, Sprague-Dawley</strain>
    </source>
</reference>
<reference evidence="2" key="1">
    <citation type="journal article" date="2005" name="Genome Res.">
        <title>Gene and alternative splicing annotation with AIR.</title>
        <authorList>
            <person name="Florea L."/>
            <person name="Di Francesco V."/>
            <person name="Miller J."/>
            <person name="Turner R."/>
            <person name="Yao A."/>
            <person name="Harris M."/>
            <person name="Walenz B."/>
            <person name="Mobarry C."/>
            <person name="Merkulov G.V."/>
            <person name="Charlab R."/>
            <person name="Dew I."/>
            <person name="Deng Z."/>
            <person name="Istrail S."/>
            <person name="Li P."/>
            <person name="Sutton G."/>
        </authorList>
    </citation>
    <scope>NUCLEOTIDE SEQUENCE</scope>
    <source>
        <strain evidence="2">BN</strain>
    </source>
</reference>
<organism evidence="2 3">
    <name type="scientific">Rattus norvegicus</name>
    <name type="common">Rat</name>
    <dbReference type="NCBI Taxonomy" id="10116"/>
    <lineage>
        <taxon>Eukaryota</taxon>
        <taxon>Metazoa</taxon>
        <taxon>Chordata</taxon>
        <taxon>Craniata</taxon>
        <taxon>Vertebrata</taxon>
        <taxon>Euteleostomi</taxon>
        <taxon>Mammalia</taxon>
        <taxon>Eutheria</taxon>
        <taxon>Euarchontoglires</taxon>
        <taxon>Glires</taxon>
        <taxon>Rodentia</taxon>
        <taxon>Myomorpha</taxon>
        <taxon>Muroidea</taxon>
        <taxon>Muridae</taxon>
        <taxon>Murinae</taxon>
        <taxon>Rattus</taxon>
    </lineage>
</organism>
<accession>A6JWY8</accession>
<evidence type="ECO:0000313" key="2">
    <source>
        <dbReference type="EMBL" id="EDL96620.1"/>
    </source>
</evidence>
<name>A6JWY8_RAT</name>
<evidence type="ECO:0000256" key="1">
    <source>
        <dbReference type="SAM" id="Phobius"/>
    </source>
</evidence>
<gene>
    <name evidence="2" type="ORF">rCG_32073</name>
</gene>